<dbReference type="InParanoid" id="A0A0C3AGQ6"/>
<dbReference type="Proteomes" id="UP000054166">
    <property type="component" value="Unassembled WGS sequence"/>
</dbReference>
<sequence>MSTNSLQKGLVEDARDIIKTARLMVQEKNADEIFQRRRKDPDEVLPIDKSKLLRANLSLILTNSKVRKLLSDFSLIGHDLLAHGTSKTADILRPNQDALAHIDETGPHDQFVTKGGRMVGSNEVPVLEVMVPGSGAAVAWHPMGELSQGAIVKGENGEVTSGEQAYRAGRSQAEGMLQIRFCPSHAPIICYFRAVNCIREGDDLEATKTGLLDKVREMHDCITDRIPQQHKDAANGQFQHGRLFLTEEYFPEER</sequence>
<reference evidence="3" key="2">
    <citation type="submission" date="2015-01" db="EMBL/GenBank/DDBJ databases">
        <title>Evolutionary Origins and Diversification of the Mycorrhizal Mutualists.</title>
        <authorList>
            <consortium name="DOE Joint Genome Institute"/>
            <consortium name="Mycorrhizal Genomics Consortium"/>
            <person name="Kohler A."/>
            <person name="Kuo A."/>
            <person name="Nagy L.G."/>
            <person name="Floudas D."/>
            <person name="Copeland A."/>
            <person name="Barry K.W."/>
            <person name="Cichocki N."/>
            <person name="Veneault-Fourrey C."/>
            <person name="LaButti K."/>
            <person name="Lindquist E.A."/>
            <person name="Lipzen A."/>
            <person name="Lundell T."/>
            <person name="Morin E."/>
            <person name="Murat C."/>
            <person name="Riley R."/>
            <person name="Ohm R."/>
            <person name="Sun H."/>
            <person name="Tunlid A."/>
            <person name="Henrissat B."/>
            <person name="Grigoriev I.V."/>
            <person name="Hibbett D.S."/>
            <person name="Martin F."/>
        </authorList>
    </citation>
    <scope>NUCLEOTIDE SEQUENCE [LARGE SCALE GENOMIC DNA]</scope>
    <source>
        <strain evidence="3">F 1598</strain>
    </source>
</reference>
<protein>
    <recommendedName>
        <fullName evidence="1">HAM1-like N-terminal domain-containing protein</fullName>
    </recommendedName>
</protein>
<name>A0A0C3AGQ6_PILCF</name>
<evidence type="ECO:0000313" key="3">
    <source>
        <dbReference type="Proteomes" id="UP000054166"/>
    </source>
</evidence>
<reference evidence="2 3" key="1">
    <citation type="submission" date="2014-04" db="EMBL/GenBank/DDBJ databases">
        <authorList>
            <consortium name="DOE Joint Genome Institute"/>
            <person name="Kuo A."/>
            <person name="Tarkka M."/>
            <person name="Buscot F."/>
            <person name="Kohler A."/>
            <person name="Nagy L.G."/>
            <person name="Floudas D."/>
            <person name="Copeland A."/>
            <person name="Barry K.W."/>
            <person name="Cichocki N."/>
            <person name="Veneault-Fourrey C."/>
            <person name="LaButti K."/>
            <person name="Lindquist E.A."/>
            <person name="Lipzen A."/>
            <person name="Lundell T."/>
            <person name="Morin E."/>
            <person name="Murat C."/>
            <person name="Sun H."/>
            <person name="Tunlid A."/>
            <person name="Henrissat B."/>
            <person name="Grigoriev I.V."/>
            <person name="Hibbett D.S."/>
            <person name="Martin F."/>
            <person name="Nordberg H.P."/>
            <person name="Cantor M.N."/>
            <person name="Hua S.X."/>
        </authorList>
    </citation>
    <scope>NUCLEOTIDE SEQUENCE [LARGE SCALE GENOMIC DNA]</scope>
    <source>
        <strain evidence="2 3">F 1598</strain>
    </source>
</reference>
<keyword evidence="3" id="KW-1185">Reference proteome</keyword>
<accession>A0A0C3AGQ6</accession>
<dbReference type="InterPro" id="IPR045967">
    <property type="entry name" value="HAM1-like_N"/>
</dbReference>
<proteinExistence type="predicted"/>
<feature type="domain" description="HAM1-like N-terminal" evidence="1">
    <location>
        <begin position="8"/>
        <end position="254"/>
    </location>
</feature>
<dbReference type="EMBL" id="KN833097">
    <property type="protein sequence ID" value="KIM72988.1"/>
    <property type="molecule type" value="Genomic_DNA"/>
</dbReference>
<dbReference type="AlphaFoldDB" id="A0A0C3AGQ6"/>
<dbReference type="HOGENOM" id="CLU_1094643_0_0_1"/>
<evidence type="ECO:0000313" key="2">
    <source>
        <dbReference type="EMBL" id="KIM72988.1"/>
    </source>
</evidence>
<organism evidence="2 3">
    <name type="scientific">Piloderma croceum (strain F 1598)</name>
    <dbReference type="NCBI Taxonomy" id="765440"/>
    <lineage>
        <taxon>Eukaryota</taxon>
        <taxon>Fungi</taxon>
        <taxon>Dikarya</taxon>
        <taxon>Basidiomycota</taxon>
        <taxon>Agaricomycotina</taxon>
        <taxon>Agaricomycetes</taxon>
        <taxon>Agaricomycetidae</taxon>
        <taxon>Atheliales</taxon>
        <taxon>Atheliaceae</taxon>
        <taxon>Piloderma</taxon>
    </lineage>
</organism>
<dbReference type="STRING" id="765440.A0A0C3AGQ6"/>
<gene>
    <name evidence="2" type="ORF">PILCRDRAFT_15596</name>
</gene>
<evidence type="ECO:0000259" key="1">
    <source>
        <dbReference type="Pfam" id="PF19343"/>
    </source>
</evidence>
<dbReference type="Pfam" id="PF19343">
    <property type="entry name" value="HAM1_N"/>
    <property type="match status" value="1"/>
</dbReference>
<dbReference type="OrthoDB" id="19394at2759"/>